<evidence type="ECO:0000259" key="11">
    <source>
        <dbReference type="PROSITE" id="PS50884"/>
    </source>
</evidence>
<gene>
    <name evidence="12" type="ORF">Nepgr_033422</name>
</gene>
<feature type="region of interest" description="Disordered" evidence="10">
    <location>
        <begin position="81"/>
        <end position="128"/>
    </location>
</feature>
<dbReference type="InterPro" id="IPR003851">
    <property type="entry name" value="Znf_Dof"/>
</dbReference>
<keyword evidence="6 9" id="KW-0804">Transcription</keyword>
<comment type="function">
    <text evidence="9">Transcription factor that binds specifically to a 5'-AA[AG]G-3' consensus core sequence.</text>
</comment>
<keyword evidence="3 9" id="KW-0862">Zinc</keyword>
<keyword evidence="13" id="KW-1185">Reference proteome</keyword>
<feature type="compositionally biased region" description="Low complexity" evidence="10">
    <location>
        <begin position="116"/>
        <end position="126"/>
    </location>
</feature>
<dbReference type="Pfam" id="PF02701">
    <property type="entry name" value="Zn_ribbon_Dof"/>
    <property type="match status" value="1"/>
</dbReference>
<keyword evidence="7 8" id="KW-0539">Nucleus</keyword>
<evidence type="ECO:0000256" key="7">
    <source>
        <dbReference type="ARBA" id="ARBA00023242"/>
    </source>
</evidence>
<evidence type="ECO:0000313" key="13">
    <source>
        <dbReference type="Proteomes" id="UP001279734"/>
    </source>
</evidence>
<comment type="caution">
    <text evidence="12">The sequence shown here is derived from an EMBL/GenBank/DDBJ whole genome shotgun (WGS) entry which is preliminary data.</text>
</comment>
<keyword evidence="2 8" id="KW-0863">Zinc-finger</keyword>
<dbReference type="InterPro" id="IPR045174">
    <property type="entry name" value="Dof"/>
</dbReference>
<comment type="subcellular location">
    <subcellularLocation>
        <location evidence="8 9">Nucleus</location>
    </subcellularLocation>
</comment>
<dbReference type="GO" id="GO:0003677">
    <property type="term" value="F:DNA binding"/>
    <property type="evidence" value="ECO:0007669"/>
    <property type="project" value="UniProtKB-UniRule"/>
</dbReference>
<dbReference type="PROSITE" id="PS50884">
    <property type="entry name" value="ZF_DOF_2"/>
    <property type="match status" value="1"/>
</dbReference>
<evidence type="ECO:0000256" key="2">
    <source>
        <dbReference type="ARBA" id="ARBA00022771"/>
    </source>
</evidence>
<name>A0AAD3TKL2_NEPGR</name>
<protein>
    <recommendedName>
        <fullName evidence="9">Dof zinc finger protein</fullName>
    </recommendedName>
</protein>
<evidence type="ECO:0000313" key="12">
    <source>
        <dbReference type="EMBL" id="GMH31578.1"/>
    </source>
</evidence>
<keyword evidence="5 8" id="KW-0238">DNA-binding</keyword>
<organism evidence="12 13">
    <name type="scientific">Nepenthes gracilis</name>
    <name type="common">Slender pitcher plant</name>
    <dbReference type="NCBI Taxonomy" id="150966"/>
    <lineage>
        <taxon>Eukaryota</taxon>
        <taxon>Viridiplantae</taxon>
        <taxon>Streptophyta</taxon>
        <taxon>Embryophyta</taxon>
        <taxon>Tracheophyta</taxon>
        <taxon>Spermatophyta</taxon>
        <taxon>Magnoliopsida</taxon>
        <taxon>eudicotyledons</taxon>
        <taxon>Gunneridae</taxon>
        <taxon>Pentapetalae</taxon>
        <taxon>Caryophyllales</taxon>
        <taxon>Nepenthaceae</taxon>
        <taxon>Nepenthes</taxon>
    </lineage>
</organism>
<feature type="domain" description="Dof-type" evidence="11">
    <location>
        <begin position="36"/>
        <end position="90"/>
    </location>
</feature>
<evidence type="ECO:0000256" key="8">
    <source>
        <dbReference type="PROSITE-ProRule" id="PRU00071"/>
    </source>
</evidence>
<proteinExistence type="predicted"/>
<evidence type="ECO:0000256" key="1">
    <source>
        <dbReference type="ARBA" id="ARBA00022723"/>
    </source>
</evidence>
<dbReference type="EMBL" id="BSYO01000040">
    <property type="protein sequence ID" value="GMH31578.1"/>
    <property type="molecule type" value="Genomic_DNA"/>
</dbReference>
<dbReference type="AlphaFoldDB" id="A0AAD3TKL2"/>
<dbReference type="GO" id="GO:0008270">
    <property type="term" value="F:zinc ion binding"/>
    <property type="evidence" value="ECO:0007669"/>
    <property type="project" value="UniProtKB-KW"/>
</dbReference>
<sequence length="339" mass="36995">MQNIQAIGGGIGGGVGSGWLFGDRRLRAHHQQSEALKCPRCDSIDTKFCYYNNYNLSQPRHLCKSCRRYWTMGGIQRNIPVGGGCRKSKRSKKQQKAESSIAGKGSDLCMDKTKSSSHSSNENTSNACTTPTAASISMASPTENAYLNNSTGNSASKSMSMIASESLPTLASTDASTTGIFKFSESKFARPTGASLSFETFIDYHNDTYGRFVENLPPFRLHQADDNWRLLDIPVHDWQLTEKAKKSDSMGNKAKMQPLGAGIMDQTKQVDLQHSSTSNVGLARLDLQAASGCSGDGGSGSNYHQGVFDLPLTVNPASWIQTTRWCNDDHPLYLPWSLN</sequence>
<evidence type="ECO:0000256" key="3">
    <source>
        <dbReference type="ARBA" id="ARBA00022833"/>
    </source>
</evidence>
<keyword evidence="4 9" id="KW-0805">Transcription regulation</keyword>
<evidence type="ECO:0000256" key="10">
    <source>
        <dbReference type="SAM" id="MobiDB-lite"/>
    </source>
</evidence>
<evidence type="ECO:0000256" key="6">
    <source>
        <dbReference type="ARBA" id="ARBA00023163"/>
    </source>
</evidence>
<dbReference type="PANTHER" id="PTHR31992:SF205">
    <property type="entry name" value="DOF ZINC FINGER PROTEIN"/>
    <property type="match status" value="1"/>
</dbReference>
<evidence type="ECO:0000256" key="9">
    <source>
        <dbReference type="RuleBase" id="RU369094"/>
    </source>
</evidence>
<evidence type="ECO:0000256" key="5">
    <source>
        <dbReference type="ARBA" id="ARBA00023125"/>
    </source>
</evidence>
<dbReference type="PANTHER" id="PTHR31992">
    <property type="entry name" value="DOF ZINC FINGER PROTEIN DOF1.4-RELATED"/>
    <property type="match status" value="1"/>
</dbReference>
<dbReference type="GO" id="GO:0005634">
    <property type="term" value="C:nucleus"/>
    <property type="evidence" value="ECO:0007669"/>
    <property type="project" value="UniProtKB-SubCell"/>
</dbReference>
<keyword evidence="1 9" id="KW-0479">Metal-binding</keyword>
<evidence type="ECO:0000256" key="4">
    <source>
        <dbReference type="ARBA" id="ARBA00023015"/>
    </source>
</evidence>
<accession>A0AAD3TKL2</accession>
<dbReference type="PROSITE" id="PS01361">
    <property type="entry name" value="ZF_DOF_1"/>
    <property type="match status" value="1"/>
</dbReference>
<dbReference type="GO" id="GO:0003700">
    <property type="term" value="F:DNA-binding transcription factor activity"/>
    <property type="evidence" value="ECO:0007669"/>
    <property type="project" value="UniProtKB-UniRule"/>
</dbReference>
<reference evidence="12" key="1">
    <citation type="submission" date="2023-05" db="EMBL/GenBank/DDBJ databases">
        <title>Nepenthes gracilis genome sequencing.</title>
        <authorList>
            <person name="Fukushima K."/>
        </authorList>
    </citation>
    <scope>NUCLEOTIDE SEQUENCE</scope>
    <source>
        <strain evidence="12">SING2019-196</strain>
    </source>
</reference>
<dbReference type="Proteomes" id="UP001279734">
    <property type="component" value="Unassembled WGS sequence"/>
</dbReference>